<evidence type="ECO:0000313" key="3">
    <source>
        <dbReference type="WBParaSite" id="nRc.2.0.1.t20829-RA"/>
    </source>
</evidence>
<keyword evidence="1" id="KW-0472">Membrane</keyword>
<sequence length="142" mass="15896">MHSNRRRGGHHFVVNRKNYVVNALNFVIIVSLVAGFYESQRVNTILNAHHLSERLNETIYITRIPQIMNANKTGAVNSVKNLLCLNCSILACLVMKRTDPSHVDDIVSISRFLYADSALIILSTTGSGHFSTEISFFEFSLG</sequence>
<dbReference type="Proteomes" id="UP000887565">
    <property type="component" value="Unplaced"/>
</dbReference>
<feature type="transmembrane region" description="Helical" evidence="1">
    <location>
        <begin position="20"/>
        <end position="37"/>
    </location>
</feature>
<protein>
    <submittedName>
        <fullName evidence="3">Uncharacterized protein</fullName>
    </submittedName>
</protein>
<keyword evidence="1" id="KW-0812">Transmembrane</keyword>
<evidence type="ECO:0000313" key="2">
    <source>
        <dbReference type="Proteomes" id="UP000887565"/>
    </source>
</evidence>
<keyword evidence="2" id="KW-1185">Reference proteome</keyword>
<evidence type="ECO:0000256" key="1">
    <source>
        <dbReference type="SAM" id="Phobius"/>
    </source>
</evidence>
<proteinExistence type="predicted"/>
<dbReference type="WBParaSite" id="nRc.2.0.1.t20829-RA">
    <property type="protein sequence ID" value="nRc.2.0.1.t20829-RA"/>
    <property type="gene ID" value="nRc.2.0.1.g20829"/>
</dbReference>
<keyword evidence="1" id="KW-1133">Transmembrane helix</keyword>
<reference evidence="3" key="1">
    <citation type="submission" date="2022-11" db="UniProtKB">
        <authorList>
            <consortium name="WormBaseParasite"/>
        </authorList>
    </citation>
    <scope>IDENTIFICATION</scope>
</reference>
<dbReference type="AlphaFoldDB" id="A0A915J4T5"/>
<organism evidence="2 3">
    <name type="scientific">Romanomermis culicivorax</name>
    <name type="common">Nematode worm</name>
    <dbReference type="NCBI Taxonomy" id="13658"/>
    <lineage>
        <taxon>Eukaryota</taxon>
        <taxon>Metazoa</taxon>
        <taxon>Ecdysozoa</taxon>
        <taxon>Nematoda</taxon>
        <taxon>Enoplea</taxon>
        <taxon>Dorylaimia</taxon>
        <taxon>Mermithida</taxon>
        <taxon>Mermithoidea</taxon>
        <taxon>Mermithidae</taxon>
        <taxon>Romanomermis</taxon>
    </lineage>
</organism>
<accession>A0A915J4T5</accession>
<name>A0A915J4T5_ROMCU</name>